<dbReference type="SUPFAM" id="SSF55729">
    <property type="entry name" value="Acyl-CoA N-acyltransferases (Nat)"/>
    <property type="match status" value="1"/>
</dbReference>
<dbReference type="PANTHER" id="PTHR13170:SF16">
    <property type="entry name" value="PROTEIN O-GLCNACASE"/>
    <property type="match status" value="1"/>
</dbReference>
<dbReference type="PROSITE" id="PS51186">
    <property type="entry name" value="GNAT"/>
    <property type="match status" value="1"/>
</dbReference>
<dbReference type="Gene3D" id="3.40.630.30">
    <property type="match status" value="1"/>
</dbReference>
<dbReference type="EMBL" id="CP157390">
    <property type="protein sequence ID" value="XBM47005.1"/>
    <property type="molecule type" value="Genomic_DNA"/>
</dbReference>
<dbReference type="Pfam" id="PF00583">
    <property type="entry name" value="Acetyltransf_1"/>
    <property type="match status" value="1"/>
</dbReference>
<accession>A0AAU7G6H0</accession>
<keyword evidence="2" id="KW-0012">Acyltransferase</keyword>
<gene>
    <name evidence="2" type="ORF">AAME72_13040</name>
</gene>
<name>A0AAU7G6H0_9MICO</name>
<dbReference type="RefSeq" id="WP_348786981.1">
    <property type="nucleotide sequence ID" value="NZ_CP157390.1"/>
</dbReference>
<dbReference type="InterPro" id="IPR051822">
    <property type="entry name" value="Glycosyl_Hydrolase_84"/>
</dbReference>
<evidence type="ECO:0000313" key="2">
    <source>
        <dbReference type="EMBL" id="XBM47005.1"/>
    </source>
</evidence>
<sequence>MGSAAPGGDRWEVRGYAAEDEAALRRVCLLTGDAGGDATGLYADDDLLADIFLLPYLAFEPELASVLTRDGRPVGYLVATADSVGFAERYRRDWLPGFALRHPRPARIVSFEDRILDLGHSPEHSIGDDHVLFPAHLHIDLLPEAQGRGWGRLLVRRLLAALRSAGVPGVQLGVGERNVGARAFYRRLGFAPLPSAPQNALRLGLPTDAVV</sequence>
<dbReference type="InterPro" id="IPR000182">
    <property type="entry name" value="GNAT_dom"/>
</dbReference>
<proteinExistence type="predicted"/>
<dbReference type="AlphaFoldDB" id="A0AAU7G6H0"/>
<dbReference type="PANTHER" id="PTHR13170">
    <property type="entry name" value="O-GLCNACASE"/>
    <property type="match status" value="1"/>
</dbReference>
<keyword evidence="2" id="KW-0808">Transferase</keyword>
<evidence type="ECO:0000259" key="1">
    <source>
        <dbReference type="PROSITE" id="PS51186"/>
    </source>
</evidence>
<organism evidence="2">
    <name type="scientific">Leifsonia sp. NPDC080035</name>
    <dbReference type="NCBI Taxonomy" id="3143936"/>
    <lineage>
        <taxon>Bacteria</taxon>
        <taxon>Bacillati</taxon>
        <taxon>Actinomycetota</taxon>
        <taxon>Actinomycetes</taxon>
        <taxon>Micrococcales</taxon>
        <taxon>Microbacteriaceae</taxon>
        <taxon>Leifsonia</taxon>
    </lineage>
</organism>
<protein>
    <submittedName>
        <fullName evidence="2">GNAT family N-acetyltransferase</fullName>
        <ecNumber evidence="2">2.3.1.-</ecNumber>
    </submittedName>
</protein>
<dbReference type="InterPro" id="IPR016181">
    <property type="entry name" value="Acyl_CoA_acyltransferase"/>
</dbReference>
<feature type="domain" description="N-acetyltransferase" evidence="1">
    <location>
        <begin position="62"/>
        <end position="208"/>
    </location>
</feature>
<reference evidence="2" key="1">
    <citation type="submission" date="2024-05" db="EMBL/GenBank/DDBJ databases">
        <title>The Natural Products Discovery Center: Release of the First 8490 Sequenced Strains for Exploring Actinobacteria Biosynthetic Diversity.</title>
        <authorList>
            <person name="Kalkreuter E."/>
            <person name="Kautsar S.A."/>
            <person name="Yang D."/>
            <person name="Bader C.D."/>
            <person name="Teijaro C.N."/>
            <person name="Fluegel L."/>
            <person name="Davis C.M."/>
            <person name="Simpson J.R."/>
            <person name="Lauterbach L."/>
            <person name="Steele A.D."/>
            <person name="Gui C."/>
            <person name="Meng S."/>
            <person name="Li G."/>
            <person name="Viehrig K."/>
            <person name="Ye F."/>
            <person name="Su P."/>
            <person name="Kiefer A.F."/>
            <person name="Nichols A."/>
            <person name="Cepeda A.J."/>
            <person name="Yan W."/>
            <person name="Fan B."/>
            <person name="Jiang Y."/>
            <person name="Adhikari A."/>
            <person name="Zheng C.-J."/>
            <person name="Schuster L."/>
            <person name="Cowan T.M."/>
            <person name="Smanski M.J."/>
            <person name="Chevrette M.G."/>
            <person name="de Carvalho L.P.S."/>
            <person name="Shen B."/>
        </authorList>
    </citation>
    <scope>NUCLEOTIDE SEQUENCE</scope>
    <source>
        <strain evidence="2">NPDC080035</strain>
    </source>
</reference>
<dbReference type="EC" id="2.3.1.-" evidence="2"/>
<dbReference type="GO" id="GO:0016747">
    <property type="term" value="F:acyltransferase activity, transferring groups other than amino-acyl groups"/>
    <property type="evidence" value="ECO:0007669"/>
    <property type="project" value="InterPro"/>
</dbReference>